<dbReference type="EMBL" id="JAUMIS010000001">
    <property type="protein sequence ID" value="MDO3721782.1"/>
    <property type="molecule type" value="Genomic_DNA"/>
</dbReference>
<evidence type="ECO:0000313" key="1">
    <source>
        <dbReference type="EMBL" id="MDO3721782.1"/>
    </source>
</evidence>
<accession>A0ABT8W0M2</accession>
<dbReference type="RefSeq" id="WP_302909590.1">
    <property type="nucleotide sequence ID" value="NZ_JAUMIS010000001.1"/>
</dbReference>
<evidence type="ECO:0000313" key="2">
    <source>
        <dbReference type="Proteomes" id="UP001168640"/>
    </source>
</evidence>
<organism evidence="1 2">
    <name type="scientific">Marinobacter suaedae</name>
    <dbReference type="NCBI Taxonomy" id="3057675"/>
    <lineage>
        <taxon>Bacteria</taxon>
        <taxon>Pseudomonadati</taxon>
        <taxon>Pseudomonadota</taxon>
        <taxon>Gammaproteobacteria</taxon>
        <taxon>Pseudomonadales</taxon>
        <taxon>Marinobacteraceae</taxon>
        <taxon>Marinobacter</taxon>
    </lineage>
</organism>
<sequence>MKKEALATTAKRLRHHITARLYRLIVALLAGPLPRETADRVAGASNSPHYIQELRKNFLLKIDTERVEKIDRDGLLTRPGVYHLLPESRELARHLIQPDSPASSEADKAA</sequence>
<keyword evidence="2" id="KW-1185">Reference proteome</keyword>
<gene>
    <name evidence="1" type="ORF">QVZ43_08585</name>
</gene>
<name>A0ABT8W0M2_9GAMM</name>
<reference evidence="1" key="1">
    <citation type="submission" date="2023-07" db="EMBL/GenBank/DDBJ databases">
        <title>Marinobacter sp. chi1 genome sequencing and assembly.</title>
        <authorList>
            <person name="Park S."/>
        </authorList>
    </citation>
    <scope>NUCLEOTIDE SEQUENCE</scope>
    <source>
        <strain evidence="1">Chi1</strain>
    </source>
</reference>
<dbReference type="Proteomes" id="UP001168640">
    <property type="component" value="Unassembled WGS sequence"/>
</dbReference>
<proteinExistence type="predicted"/>
<comment type="caution">
    <text evidence="1">The sequence shown here is derived from an EMBL/GenBank/DDBJ whole genome shotgun (WGS) entry which is preliminary data.</text>
</comment>
<protein>
    <recommendedName>
        <fullName evidence="3">Transcriptional regulator</fullName>
    </recommendedName>
</protein>
<evidence type="ECO:0008006" key="3">
    <source>
        <dbReference type="Google" id="ProtNLM"/>
    </source>
</evidence>